<dbReference type="Proteomes" id="UP000014803">
    <property type="component" value="Chromosome"/>
</dbReference>
<dbReference type="NCBIfam" id="TIGR00027">
    <property type="entry name" value="mthyl_TIGR00027"/>
    <property type="match status" value="1"/>
</dbReference>
<dbReference type="Gene3D" id="3.40.50.150">
    <property type="entry name" value="Vaccinia Virus protein VP39"/>
    <property type="match status" value="1"/>
</dbReference>
<dbReference type="PANTHER" id="PTHR43619:SF2">
    <property type="entry name" value="S-ADENOSYL-L-METHIONINE-DEPENDENT METHYLTRANSFERASES SUPERFAMILY PROTEIN"/>
    <property type="match status" value="1"/>
</dbReference>
<dbReference type="PANTHER" id="PTHR43619">
    <property type="entry name" value="S-ADENOSYL-L-METHIONINE-DEPENDENT METHYLTRANSFERASE YKTD-RELATED"/>
    <property type="match status" value="1"/>
</dbReference>
<proteinExistence type="inferred from homology"/>
<dbReference type="Pfam" id="PF04072">
    <property type="entry name" value="LCM"/>
    <property type="match status" value="1"/>
</dbReference>
<dbReference type="eggNOG" id="COG3315">
    <property type="taxonomic scope" value="Bacteria"/>
</dbReference>
<dbReference type="GO" id="GO:0008168">
    <property type="term" value="F:methyltransferase activity"/>
    <property type="evidence" value="ECO:0007669"/>
    <property type="project" value="UniProtKB-UniRule"/>
</dbReference>
<dbReference type="STRING" id="1254432.SCE1572_24675"/>
<evidence type="ECO:0000256" key="2">
    <source>
        <dbReference type="ARBA" id="ARBA00022603"/>
    </source>
</evidence>
<dbReference type="InterPro" id="IPR029063">
    <property type="entry name" value="SAM-dependent_MTases_sf"/>
</dbReference>
<accession>S4XYI5</accession>
<name>S4XYI5_SORCE</name>
<keyword evidence="4" id="KW-0949">S-adenosyl-L-methionine</keyword>
<dbReference type="InterPro" id="IPR007213">
    <property type="entry name" value="Ppm1/Ppm2/Tcmp"/>
</dbReference>
<evidence type="ECO:0000256" key="3">
    <source>
        <dbReference type="ARBA" id="ARBA00022679"/>
    </source>
</evidence>
<comment type="function">
    <text evidence="4">Exhibits S-adenosyl-L-methionine-dependent methyltransferase activity.</text>
</comment>
<sequence>MNPVAVTALLVAAMRAEESKRKDRLFDDPFAHALAGDAGYAALRAYRDAVGPSMPIIEVRTRWFDEALARAAASGVAQVVLLAAGMDARAYRLAWPAGTRVFEIDQPEVIAHKAGALGTRPPASERVAIAADLASDWPAALRAARFDPAARTVWLVEGLLQYLDGRAVETLMSRIDRLSAPRSVLLYDVVGKSLLEAPALAPALRRMAELGAPWIFGTDDPAGLVAAHGWDAAVVEPGEVGARWGRWPLPPAPPGAPRGHLVEAIKR</sequence>
<evidence type="ECO:0000313" key="5">
    <source>
        <dbReference type="EMBL" id="AGP37401.1"/>
    </source>
</evidence>
<comment type="similarity">
    <text evidence="1 4">Belongs to the UPF0677 family.</text>
</comment>
<evidence type="ECO:0000256" key="1">
    <source>
        <dbReference type="ARBA" id="ARBA00008138"/>
    </source>
</evidence>
<protein>
    <recommendedName>
        <fullName evidence="4">S-adenosyl-L-methionine-dependent methyltransferase</fullName>
        <ecNumber evidence="4">2.1.1.-</ecNumber>
    </recommendedName>
</protein>
<dbReference type="PATRIC" id="fig|1254432.3.peg.5594"/>
<dbReference type="EMBL" id="CP003969">
    <property type="protein sequence ID" value="AGP37401.1"/>
    <property type="molecule type" value="Genomic_DNA"/>
</dbReference>
<organism evidence="5">
    <name type="scientific">Sorangium cellulosum So0157-2</name>
    <dbReference type="NCBI Taxonomy" id="1254432"/>
    <lineage>
        <taxon>Bacteria</taxon>
        <taxon>Pseudomonadati</taxon>
        <taxon>Myxococcota</taxon>
        <taxon>Polyangia</taxon>
        <taxon>Polyangiales</taxon>
        <taxon>Polyangiaceae</taxon>
        <taxon>Sorangium</taxon>
    </lineage>
</organism>
<reference evidence="5" key="1">
    <citation type="journal article" date="2013" name="Sci. Rep.">
        <title>Extraordinary expansion of a Sorangium cellulosum genome from an alkaline milieu.</title>
        <authorList>
            <person name="Han K."/>
            <person name="Li Z.F."/>
            <person name="Peng R."/>
            <person name="Zhu L.P."/>
            <person name="Zhou T."/>
            <person name="Wang L.G."/>
            <person name="Li S.G."/>
            <person name="Zhang X.B."/>
            <person name="Hu W."/>
            <person name="Wu Z.H."/>
            <person name="Qin N."/>
            <person name="Li Y.Z."/>
        </authorList>
    </citation>
    <scope>NUCLEOTIDE SEQUENCE [LARGE SCALE GENOMIC DNA]</scope>
    <source>
        <strain evidence="5">So0157-2</strain>
    </source>
</reference>
<keyword evidence="3" id="KW-0808">Transferase</keyword>
<gene>
    <name evidence="5" type="ORF">SCE1572_24675</name>
</gene>
<dbReference type="HOGENOM" id="CLU_056160_2_0_7"/>
<dbReference type="EC" id="2.1.1.-" evidence="4"/>
<dbReference type="SUPFAM" id="SSF53335">
    <property type="entry name" value="S-adenosyl-L-methionine-dependent methyltransferases"/>
    <property type="match status" value="1"/>
</dbReference>
<dbReference type="OrthoDB" id="9806164at2"/>
<keyword evidence="2 4" id="KW-0489">Methyltransferase</keyword>
<dbReference type="AlphaFoldDB" id="S4XYI5"/>
<dbReference type="KEGG" id="scu:SCE1572_24675"/>
<dbReference type="RefSeq" id="WP_020736858.1">
    <property type="nucleotide sequence ID" value="NC_021658.1"/>
</dbReference>
<evidence type="ECO:0000256" key="4">
    <source>
        <dbReference type="RuleBase" id="RU362030"/>
    </source>
</evidence>
<dbReference type="GO" id="GO:0032259">
    <property type="term" value="P:methylation"/>
    <property type="evidence" value="ECO:0007669"/>
    <property type="project" value="UniProtKB-KW"/>
</dbReference>
<dbReference type="InterPro" id="IPR011610">
    <property type="entry name" value="SAM_mthyl_Trfase_ML2640-like"/>
</dbReference>